<evidence type="ECO:0000256" key="4">
    <source>
        <dbReference type="ARBA" id="ARBA00013044"/>
    </source>
</evidence>
<reference evidence="8 9" key="1">
    <citation type="submission" date="2019-07" db="EMBL/GenBank/DDBJ databases">
        <title>Draft genome assembly of a fouling barnacle, Amphibalanus amphitrite (Darwin, 1854): The first reference genome for Thecostraca.</title>
        <authorList>
            <person name="Kim W."/>
        </authorList>
    </citation>
    <scope>NUCLEOTIDE SEQUENCE [LARGE SCALE GENOMIC DNA]</scope>
    <source>
        <strain evidence="8">SNU_AA5</strain>
        <tissue evidence="8">Soma without cirri and trophi</tissue>
    </source>
</reference>
<dbReference type="SUPFAM" id="SSF56219">
    <property type="entry name" value="DNase I-like"/>
    <property type="match status" value="1"/>
</dbReference>
<sequence>MAMGKGFKISHKLNPPNAYSVLMEQKSKAEAVLFESQAVALLDDQYCLLYLAVVTGCTSVGKICGSEVFKVTQTALISLQGTPGDEDRVTEVKKILNAGTLYFSWSASGDPLDLTLCEQRRRRTSVTDNRFFWNKQLHLHMQRFGVSCDHWLLRVTCGSLEIRTVYVGATQGRAAIISRLSAERAGTRFNVRGTNDDGHVANFVETEQVIYMDDEVASHLQVRGSVPLFWDQPGVQVGSHKVRLTRGDQASAPAFNRHLRQLKRRYGQQVILNLLSCSLVGSRGDEAMLSNLFQAHHKALREHDDVQHVLFDYHAQVRGNNTKALETLKRNLQPTLRHQGFFFARGDEVYIDQCGTVRTNCLDCLDRTNCVQTLVGLEVLLEQLRYLNLQEKASVVSRFQQIFRDMWVNNGNEISKLYAGTGALQGGSKLMDGARSVSRTIQNNLLDSSKQEAIDVILLGSSMNSELADRARLLLPPNMLYAQANLLRAMCMSQDEYTSPRTLRVCVGTYNVNGGKHFRSVAYKNQNLADWLLDAPRIARGRELVDDSEEEPPVDIFAVGFEEIVDLNASNIMAASSENARLWGEELQKVVSRDRPYVPLTSVQLVGVALFVFIRPELAEHVRDVATDTVKTGLGGATGNKGAAAIRMVVYNSSLCFICSHFAAGQKEVLERNADYAEIGKKICFPMNRTVFSHDLVFWCGDFNYRIDLPRDEVKELIARRDWATLLEADQLKVQQADGKCFQNFLEGDLAFPPTYKYDLFSDDYDTGEKCRCPAWTDRVLLWKRRIASQAAAADWTPGRVLHYGCAGLKQSDHRPVVALLEVEARQVDPERRHATFERLVQQAGPPDASVILTSDTEDLYSLTELDNFMAELLAQLTLFGDVILVRFVGDTMWVTFKEGGFALAASHQGSVQVQGHRIAIRLRTPDWTAQVTEELRLGEDNTLPLSEHQGSPPPGSPPASPVTEAEIEVQSAAAVWAVASAGGVLKPQRPPQPTRPPPPAYASTQSAAPEPVIEVRQEVTVARAAPPRPAAVPSRPPPPPPVGARPAVQPSRQEEPERSEGPDPTPPADPWAESESAAVPAESADPWAASGKPADPWAAAGPLTDPWGSADQPTQPTSAASSPWTAASSVSWEDDVFSGSQTPAGPSVPAVPPPVPSRDAAPPAVPSREGAPPAVPAREGAHPAVPARDAVPRAAPTRETGAPPTIPARAGAPPPIPSRETAPRPPVPSRESAPAPPVPSRAGAPPPIPKRNG</sequence>
<feature type="compositionally biased region" description="Pro residues" evidence="6">
    <location>
        <begin position="989"/>
        <end position="1001"/>
    </location>
</feature>
<dbReference type="Pfam" id="PF02383">
    <property type="entry name" value="Syja_N"/>
    <property type="match status" value="1"/>
</dbReference>
<evidence type="ECO:0000313" key="9">
    <source>
        <dbReference type="Proteomes" id="UP000440578"/>
    </source>
</evidence>
<dbReference type="GO" id="GO:0004439">
    <property type="term" value="F:phosphatidylinositol-4,5-bisphosphate 5-phosphatase activity"/>
    <property type="evidence" value="ECO:0007669"/>
    <property type="project" value="UniProtKB-EC"/>
</dbReference>
<dbReference type="InterPro" id="IPR015047">
    <property type="entry name" value="SYNJ1/2_RRM"/>
</dbReference>
<dbReference type="InterPro" id="IPR000300">
    <property type="entry name" value="IPPc"/>
</dbReference>
<dbReference type="InterPro" id="IPR012677">
    <property type="entry name" value="Nucleotide-bd_a/b_plait_sf"/>
</dbReference>
<dbReference type="EMBL" id="VIIS01000364">
    <property type="protein sequence ID" value="KAF0309897.1"/>
    <property type="molecule type" value="Genomic_DNA"/>
</dbReference>
<dbReference type="GO" id="GO:0098793">
    <property type="term" value="C:presynapse"/>
    <property type="evidence" value="ECO:0007669"/>
    <property type="project" value="GOC"/>
</dbReference>
<feature type="compositionally biased region" description="Low complexity" evidence="6">
    <location>
        <begin position="1183"/>
        <end position="1212"/>
    </location>
</feature>
<feature type="compositionally biased region" description="Low complexity" evidence="6">
    <location>
        <begin position="1074"/>
        <end position="1085"/>
    </location>
</feature>
<evidence type="ECO:0000313" key="8">
    <source>
        <dbReference type="EMBL" id="KAF0309897.1"/>
    </source>
</evidence>
<evidence type="ECO:0000259" key="7">
    <source>
        <dbReference type="PROSITE" id="PS50275"/>
    </source>
</evidence>
<dbReference type="PROSITE" id="PS50275">
    <property type="entry name" value="SAC"/>
    <property type="match status" value="1"/>
</dbReference>
<dbReference type="InterPro" id="IPR036691">
    <property type="entry name" value="Endo/exonu/phosph_ase_sf"/>
</dbReference>
<feature type="compositionally biased region" description="Low complexity" evidence="6">
    <location>
        <begin position="1117"/>
        <end position="1132"/>
    </location>
</feature>
<dbReference type="PANTHER" id="PTHR11200:SF257">
    <property type="entry name" value="PHOSPHOINOSITIDE 5-PHOSPHATASE"/>
    <property type="match status" value="1"/>
</dbReference>
<dbReference type="InterPro" id="IPR046985">
    <property type="entry name" value="IP5"/>
</dbReference>
<dbReference type="GO" id="GO:0048488">
    <property type="term" value="P:synaptic vesicle endocytosis"/>
    <property type="evidence" value="ECO:0007669"/>
    <property type="project" value="TreeGrafter"/>
</dbReference>
<feature type="compositionally biased region" description="Pro residues" evidence="6">
    <location>
        <begin position="1213"/>
        <end position="1254"/>
    </location>
</feature>
<dbReference type="OrthoDB" id="1925875at2759"/>
<evidence type="ECO:0000256" key="3">
    <source>
        <dbReference type="ARBA" id="ARBA00009678"/>
    </source>
</evidence>
<keyword evidence="5" id="KW-0378">Hydrolase</keyword>
<comment type="similarity">
    <text evidence="3">In the central section; belongs to the inositol 1,4,5-trisphosphate 5-phosphatase family.</text>
</comment>
<feature type="domain" description="SAC" evidence="7">
    <location>
        <begin position="92"/>
        <end position="420"/>
    </location>
</feature>
<organism evidence="8 9">
    <name type="scientific">Amphibalanus amphitrite</name>
    <name type="common">Striped barnacle</name>
    <name type="synonym">Balanus amphitrite</name>
    <dbReference type="NCBI Taxonomy" id="1232801"/>
    <lineage>
        <taxon>Eukaryota</taxon>
        <taxon>Metazoa</taxon>
        <taxon>Ecdysozoa</taxon>
        <taxon>Arthropoda</taxon>
        <taxon>Crustacea</taxon>
        <taxon>Multicrustacea</taxon>
        <taxon>Cirripedia</taxon>
        <taxon>Thoracica</taxon>
        <taxon>Thoracicalcarea</taxon>
        <taxon>Balanomorpha</taxon>
        <taxon>Balanoidea</taxon>
        <taxon>Balanidae</taxon>
        <taxon>Amphibalaninae</taxon>
        <taxon>Amphibalanus</taxon>
    </lineage>
</organism>
<dbReference type="PANTHER" id="PTHR11200">
    <property type="entry name" value="INOSITOL 5-PHOSPHATASE"/>
    <property type="match status" value="1"/>
</dbReference>
<evidence type="ECO:0000256" key="1">
    <source>
        <dbReference type="ARBA" id="ARBA00001786"/>
    </source>
</evidence>
<dbReference type="Gene3D" id="3.30.70.330">
    <property type="match status" value="1"/>
</dbReference>
<proteinExistence type="inferred from homology"/>
<dbReference type="AlphaFoldDB" id="A0A6A4WRG7"/>
<feature type="compositionally biased region" description="Basic and acidic residues" evidence="6">
    <location>
        <begin position="1053"/>
        <end position="1062"/>
    </location>
</feature>
<gene>
    <name evidence="8" type="primary">SYNJ1</name>
    <name evidence="8" type="ORF">FJT64_018993</name>
</gene>
<feature type="region of interest" description="Disordered" evidence="6">
    <location>
        <begin position="985"/>
        <end position="1254"/>
    </location>
</feature>
<protein>
    <recommendedName>
        <fullName evidence="4">phosphoinositide 5-phosphatase</fullName>
        <ecNumber evidence="4">3.1.3.36</ecNumber>
    </recommendedName>
</protein>
<evidence type="ECO:0000256" key="2">
    <source>
        <dbReference type="ARBA" id="ARBA00008943"/>
    </source>
</evidence>
<dbReference type="Proteomes" id="UP000440578">
    <property type="component" value="Unassembled WGS sequence"/>
</dbReference>
<dbReference type="Pfam" id="PF22669">
    <property type="entry name" value="Exo_endo_phos2"/>
    <property type="match status" value="1"/>
</dbReference>
<feature type="compositionally biased region" description="Pro residues" evidence="6">
    <location>
        <begin position="952"/>
        <end position="961"/>
    </location>
</feature>
<comment type="similarity">
    <text evidence="2">Belongs to the synaptojanin family.</text>
</comment>
<feature type="compositionally biased region" description="Pro residues" evidence="6">
    <location>
        <begin position="1027"/>
        <end position="1044"/>
    </location>
</feature>
<dbReference type="EC" id="3.1.3.36" evidence="4"/>
<dbReference type="Pfam" id="PF08952">
    <property type="entry name" value="DUF1866"/>
    <property type="match status" value="1"/>
</dbReference>
<name>A0A6A4WRG7_AMPAM</name>
<comment type="catalytic activity">
    <reaction evidence="1">
        <text>a 1,2-diacyl-sn-glycero-3-phospho-(1D-myo-inositol-4,5-bisphosphate) + H2O = a 1,2-diacyl-sn-glycero-3-phospho-(1D-myo-inositol 4-phosphate) + phosphate</text>
        <dbReference type="Rhea" id="RHEA:22764"/>
        <dbReference type="ChEBI" id="CHEBI:15377"/>
        <dbReference type="ChEBI" id="CHEBI:43474"/>
        <dbReference type="ChEBI" id="CHEBI:58178"/>
        <dbReference type="ChEBI" id="CHEBI:58456"/>
        <dbReference type="EC" id="3.1.3.36"/>
    </reaction>
</comment>
<accession>A0A6A4WRG7</accession>
<evidence type="ECO:0000256" key="6">
    <source>
        <dbReference type="SAM" id="MobiDB-lite"/>
    </source>
</evidence>
<dbReference type="SMART" id="SM01165">
    <property type="entry name" value="DUF1866"/>
    <property type="match status" value="1"/>
</dbReference>
<dbReference type="InterPro" id="IPR002013">
    <property type="entry name" value="SAC_dom"/>
</dbReference>
<comment type="caution">
    <text evidence="8">The sequence shown here is derived from an EMBL/GenBank/DDBJ whole genome shotgun (WGS) entry which is preliminary data.</text>
</comment>
<dbReference type="Gene3D" id="3.60.10.10">
    <property type="entry name" value="Endonuclease/exonuclease/phosphatase"/>
    <property type="match status" value="1"/>
</dbReference>
<feature type="region of interest" description="Disordered" evidence="6">
    <location>
        <begin position="943"/>
        <end position="966"/>
    </location>
</feature>
<dbReference type="SMART" id="SM00128">
    <property type="entry name" value="IPPc"/>
    <property type="match status" value="1"/>
</dbReference>
<dbReference type="GO" id="GO:0046856">
    <property type="term" value="P:phosphatidylinositol dephosphorylation"/>
    <property type="evidence" value="ECO:0007669"/>
    <property type="project" value="InterPro"/>
</dbReference>
<keyword evidence="9" id="KW-1185">Reference proteome</keyword>
<evidence type="ECO:0000256" key="5">
    <source>
        <dbReference type="ARBA" id="ARBA00022801"/>
    </source>
</evidence>